<evidence type="ECO:0000313" key="4">
    <source>
        <dbReference type="EMBL" id="KAK9918071.1"/>
    </source>
</evidence>
<keyword evidence="5" id="KW-1185">Reference proteome</keyword>
<evidence type="ECO:0000256" key="2">
    <source>
        <dbReference type="ARBA" id="ARBA00009761"/>
    </source>
</evidence>
<evidence type="ECO:0008006" key="6">
    <source>
        <dbReference type="Google" id="ProtNLM"/>
    </source>
</evidence>
<evidence type="ECO:0000256" key="1">
    <source>
        <dbReference type="ARBA" id="ARBA00004123"/>
    </source>
</evidence>
<gene>
    <name evidence="4" type="ORF">WJX75_000944</name>
</gene>
<comment type="caution">
    <text evidence="4">The sequence shown here is derived from an EMBL/GenBank/DDBJ whole genome shotgun (WGS) entry which is preliminary data.</text>
</comment>
<organism evidence="4 5">
    <name type="scientific">Coccomyxa subellipsoidea</name>
    <dbReference type="NCBI Taxonomy" id="248742"/>
    <lineage>
        <taxon>Eukaryota</taxon>
        <taxon>Viridiplantae</taxon>
        <taxon>Chlorophyta</taxon>
        <taxon>core chlorophytes</taxon>
        <taxon>Trebouxiophyceae</taxon>
        <taxon>Trebouxiophyceae incertae sedis</taxon>
        <taxon>Coccomyxaceae</taxon>
        <taxon>Coccomyxa</taxon>
    </lineage>
</organism>
<keyword evidence="3" id="KW-0539">Nucleus</keyword>
<dbReference type="EMBL" id="JALJOT010000001">
    <property type="protein sequence ID" value="KAK9918071.1"/>
    <property type="molecule type" value="Genomic_DNA"/>
</dbReference>
<comment type="subcellular location">
    <subcellularLocation>
        <location evidence="1">Nucleus</location>
    </subcellularLocation>
</comment>
<proteinExistence type="inferred from homology"/>
<evidence type="ECO:0000256" key="3">
    <source>
        <dbReference type="ARBA" id="ARBA00023242"/>
    </source>
</evidence>
<dbReference type="SUPFAM" id="SSF50249">
    <property type="entry name" value="Nucleic acid-binding proteins"/>
    <property type="match status" value="1"/>
</dbReference>
<reference evidence="4 5" key="1">
    <citation type="journal article" date="2024" name="Nat. Commun.">
        <title>Phylogenomics reveals the evolutionary origins of lichenization in chlorophyte algae.</title>
        <authorList>
            <person name="Puginier C."/>
            <person name="Libourel C."/>
            <person name="Otte J."/>
            <person name="Skaloud P."/>
            <person name="Haon M."/>
            <person name="Grisel S."/>
            <person name="Petersen M."/>
            <person name="Berrin J.G."/>
            <person name="Delaux P.M."/>
            <person name="Dal Grande F."/>
            <person name="Keller J."/>
        </authorList>
    </citation>
    <scope>NUCLEOTIDE SEQUENCE [LARGE SCALE GENOMIC DNA]</scope>
    <source>
        <strain evidence="4 5">SAG 216-7</strain>
    </source>
</reference>
<dbReference type="InterPro" id="IPR012340">
    <property type="entry name" value="NA-bd_OB-fold"/>
</dbReference>
<dbReference type="Pfam" id="PF08661">
    <property type="entry name" value="Rep_fac-A_3"/>
    <property type="match status" value="1"/>
</dbReference>
<sequence length="88" mass="9657">MGRNVLLVCKVESVEGNRANVIASDGGRVTVSLKQTAIDTQFVEFEGTVEAPNQLRETDRAYFGGNFDMTTYNDLCRLANADYASLFA</sequence>
<protein>
    <recommendedName>
        <fullName evidence="6">Replication factor A protein 3</fullName>
    </recommendedName>
</protein>
<evidence type="ECO:0000313" key="5">
    <source>
        <dbReference type="Proteomes" id="UP001491310"/>
    </source>
</evidence>
<dbReference type="Proteomes" id="UP001491310">
    <property type="component" value="Unassembled WGS sequence"/>
</dbReference>
<dbReference type="InterPro" id="IPR013970">
    <property type="entry name" value="Rfa2"/>
</dbReference>
<accession>A0ABR2Z274</accession>
<dbReference type="Gene3D" id="2.40.50.140">
    <property type="entry name" value="Nucleic acid-binding proteins"/>
    <property type="match status" value="1"/>
</dbReference>
<comment type="similarity">
    <text evidence="2">Belongs to the replication factor A protein 3 family.</text>
</comment>
<name>A0ABR2Z274_9CHLO</name>